<evidence type="ECO:0008006" key="4">
    <source>
        <dbReference type="Google" id="ProtNLM"/>
    </source>
</evidence>
<dbReference type="InterPro" id="IPR039421">
    <property type="entry name" value="Type_1_exporter"/>
</dbReference>
<dbReference type="GO" id="GO:0090374">
    <property type="term" value="P:oligopeptide export from mitochondrion"/>
    <property type="evidence" value="ECO:0007669"/>
    <property type="project" value="TreeGrafter"/>
</dbReference>
<dbReference type="GO" id="GO:0015421">
    <property type="term" value="F:ABC-type oligopeptide transporter activity"/>
    <property type="evidence" value="ECO:0007669"/>
    <property type="project" value="TreeGrafter"/>
</dbReference>
<dbReference type="InterPro" id="IPR027417">
    <property type="entry name" value="P-loop_NTPase"/>
</dbReference>
<feature type="compositionally biased region" description="Basic and acidic residues" evidence="1">
    <location>
        <begin position="184"/>
        <end position="193"/>
    </location>
</feature>
<name>A0A7S4SH25_9STRA</name>
<evidence type="ECO:0000313" key="3">
    <source>
        <dbReference type="EMBL" id="CAE4645609.1"/>
    </source>
</evidence>
<feature type="transmembrane region" description="Helical" evidence="2">
    <location>
        <begin position="24"/>
        <end position="52"/>
    </location>
</feature>
<dbReference type="PANTHER" id="PTHR43394:SF1">
    <property type="entry name" value="ATP-BINDING CASSETTE SUB-FAMILY B MEMBER 10, MITOCHONDRIAL"/>
    <property type="match status" value="1"/>
</dbReference>
<proteinExistence type="predicted"/>
<accession>A0A7S4SH25</accession>
<dbReference type="SUPFAM" id="SSF52540">
    <property type="entry name" value="P-loop containing nucleoside triphosphate hydrolases"/>
    <property type="match status" value="1"/>
</dbReference>
<evidence type="ECO:0000256" key="2">
    <source>
        <dbReference type="SAM" id="Phobius"/>
    </source>
</evidence>
<dbReference type="Gene3D" id="3.40.50.300">
    <property type="entry name" value="P-loop containing nucleotide triphosphate hydrolases"/>
    <property type="match status" value="1"/>
</dbReference>
<dbReference type="AlphaFoldDB" id="A0A7S4SH25"/>
<dbReference type="GO" id="GO:0005743">
    <property type="term" value="C:mitochondrial inner membrane"/>
    <property type="evidence" value="ECO:0007669"/>
    <property type="project" value="TreeGrafter"/>
</dbReference>
<dbReference type="PANTHER" id="PTHR43394">
    <property type="entry name" value="ATP-DEPENDENT PERMEASE MDL1, MITOCHONDRIAL"/>
    <property type="match status" value="1"/>
</dbReference>
<gene>
    <name evidence="3" type="ORF">DBRI00130_LOCUS35202</name>
</gene>
<keyword evidence="2" id="KW-1133">Transmembrane helix</keyword>
<feature type="compositionally biased region" description="Low complexity" evidence="1">
    <location>
        <begin position="157"/>
        <end position="177"/>
    </location>
</feature>
<protein>
    <recommendedName>
        <fullName evidence="4">ABC transporter domain-containing protein</fullName>
    </recommendedName>
</protein>
<keyword evidence="2" id="KW-0812">Transmembrane</keyword>
<evidence type="ECO:0000256" key="1">
    <source>
        <dbReference type="SAM" id="MobiDB-lite"/>
    </source>
</evidence>
<organism evidence="3">
    <name type="scientific">Ditylum brightwellii</name>
    <dbReference type="NCBI Taxonomy" id="49249"/>
    <lineage>
        <taxon>Eukaryota</taxon>
        <taxon>Sar</taxon>
        <taxon>Stramenopiles</taxon>
        <taxon>Ochrophyta</taxon>
        <taxon>Bacillariophyta</taxon>
        <taxon>Mediophyceae</taxon>
        <taxon>Lithodesmiophycidae</taxon>
        <taxon>Lithodesmiales</taxon>
        <taxon>Lithodesmiaceae</taxon>
        <taxon>Ditylum</taxon>
    </lineage>
</organism>
<dbReference type="EMBL" id="HBNS01045497">
    <property type="protein sequence ID" value="CAE4645609.1"/>
    <property type="molecule type" value="Transcribed_RNA"/>
</dbReference>
<sequence>MYTLLPFAVLCVFRAYYPLFVLFSQFIILGVPICICIYFFPLSICIFFVQIINASFLTINKKIYRAALDSKSEKTVVDALQRVMQKGARSMVMVTHRLGVIRSVNVNKVIVLEKGEIAEVGHPEELLQNKDGLYSQLAREQGIVAESSSLSSEIMSSHSSATTTTTTTLVNGDVNGSVDGGGGRLEHDVEMKDIPTPLAQC</sequence>
<keyword evidence="2" id="KW-0472">Membrane</keyword>
<reference evidence="3" key="1">
    <citation type="submission" date="2021-01" db="EMBL/GenBank/DDBJ databases">
        <authorList>
            <person name="Corre E."/>
            <person name="Pelletier E."/>
            <person name="Niang G."/>
            <person name="Scheremetjew M."/>
            <person name="Finn R."/>
            <person name="Kale V."/>
            <person name="Holt S."/>
            <person name="Cochrane G."/>
            <person name="Meng A."/>
            <person name="Brown T."/>
            <person name="Cohen L."/>
        </authorList>
    </citation>
    <scope>NUCLEOTIDE SEQUENCE</scope>
    <source>
        <strain evidence="3">GSO104</strain>
    </source>
</reference>
<feature type="region of interest" description="Disordered" evidence="1">
    <location>
        <begin position="157"/>
        <end position="201"/>
    </location>
</feature>